<dbReference type="CDD" id="cd17546">
    <property type="entry name" value="REC_hyHK_CKI1_RcsC-like"/>
    <property type="match status" value="2"/>
</dbReference>
<dbReference type="SUPFAM" id="SSF47226">
    <property type="entry name" value="Histidine-containing phosphotransfer domain, HPT domain"/>
    <property type="match status" value="1"/>
</dbReference>
<dbReference type="InterPro" id="IPR001789">
    <property type="entry name" value="Sig_transdc_resp-reg_receiver"/>
</dbReference>
<dbReference type="RefSeq" id="WP_135265266.1">
    <property type="nucleotide sequence ID" value="NZ_SMLM01000003.1"/>
</dbReference>
<dbReference type="InterPro" id="IPR003594">
    <property type="entry name" value="HATPase_dom"/>
</dbReference>
<evidence type="ECO:0000259" key="9">
    <source>
        <dbReference type="PROSITE" id="PS50110"/>
    </source>
</evidence>
<dbReference type="SUPFAM" id="SSF52172">
    <property type="entry name" value="CheY-like"/>
    <property type="match status" value="2"/>
</dbReference>
<feature type="transmembrane region" description="Helical" evidence="7">
    <location>
        <begin position="110"/>
        <end position="126"/>
    </location>
</feature>
<dbReference type="EMBL" id="SMLM01000003">
    <property type="protein sequence ID" value="TFZ00928.1"/>
    <property type="molecule type" value="Genomic_DNA"/>
</dbReference>
<evidence type="ECO:0000256" key="4">
    <source>
        <dbReference type="ARBA" id="ARBA00023012"/>
    </source>
</evidence>
<dbReference type="PANTHER" id="PTHR45339">
    <property type="entry name" value="HYBRID SIGNAL TRANSDUCTION HISTIDINE KINASE J"/>
    <property type="match status" value="1"/>
</dbReference>
<dbReference type="InterPro" id="IPR003661">
    <property type="entry name" value="HisK_dim/P_dom"/>
</dbReference>
<keyword evidence="7" id="KW-0472">Membrane</keyword>
<dbReference type="InterPro" id="IPR005467">
    <property type="entry name" value="His_kinase_dom"/>
</dbReference>
<dbReference type="Gene3D" id="1.20.120.160">
    <property type="entry name" value="HPT domain"/>
    <property type="match status" value="1"/>
</dbReference>
<accession>A0A4Z0BRP8</accession>
<dbReference type="Pfam" id="PF00072">
    <property type="entry name" value="Response_reg"/>
    <property type="match status" value="2"/>
</dbReference>
<dbReference type="EC" id="2.7.13.3" evidence="2"/>
<dbReference type="PANTHER" id="PTHR45339:SF6">
    <property type="entry name" value="SENSORY HISTIDINE PROTEIN KINASE"/>
    <property type="match status" value="1"/>
</dbReference>
<dbReference type="GO" id="GO:0000155">
    <property type="term" value="F:phosphorelay sensor kinase activity"/>
    <property type="evidence" value="ECO:0007669"/>
    <property type="project" value="InterPro"/>
</dbReference>
<dbReference type="Proteomes" id="UP000298180">
    <property type="component" value="Unassembled WGS sequence"/>
</dbReference>
<dbReference type="Pfam" id="PF02518">
    <property type="entry name" value="HATPase_c"/>
    <property type="match status" value="1"/>
</dbReference>
<feature type="domain" description="Response regulatory" evidence="9">
    <location>
        <begin position="579"/>
        <end position="697"/>
    </location>
</feature>
<dbReference type="CDD" id="cd00075">
    <property type="entry name" value="HATPase"/>
    <property type="match status" value="1"/>
</dbReference>
<dbReference type="GO" id="GO:0005524">
    <property type="term" value="F:ATP binding"/>
    <property type="evidence" value="ECO:0007669"/>
    <property type="project" value="UniProtKB-KW"/>
</dbReference>
<dbReference type="InterPro" id="IPR008207">
    <property type="entry name" value="Sig_transdc_His_kin_Hpt_dom"/>
</dbReference>
<name>A0A4Z0BRP8_9BURK</name>
<evidence type="ECO:0000313" key="12">
    <source>
        <dbReference type="Proteomes" id="UP000298180"/>
    </source>
</evidence>
<evidence type="ECO:0000256" key="2">
    <source>
        <dbReference type="ARBA" id="ARBA00012438"/>
    </source>
</evidence>
<feature type="transmembrane region" description="Helical" evidence="7">
    <location>
        <begin position="26"/>
        <end position="44"/>
    </location>
</feature>
<gene>
    <name evidence="11" type="ORF">EZ313_21085</name>
</gene>
<dbReference type="Gene3D" id="3.40.50.2300">
    <property type="match status" value="2"/>
</dbReference>
<comment type="catalytic activity">
    <reaction evidence="1">
        <text>ATP + protein L-histidine = ADP + protein N-phospho-L-histidine.</text>
        <dbReference type="EC" id="2.7.13.3"/>
    </reaction>
</comment>
<keyword evidence="4" id="KW-0902">Two-component regulatory system</keyword>
<evidence type="ECO:0000259" key="10">
    <source>
        <dbReference type="PROSITE" id="PS50894"/>
    </source>
</evidence>
<dbReference type="InterPro" id="IPR036641">
    <property type="entry name" value="HPT_dom_sf"/>
</dbReference>
<comment type="caution">
    <text evidence="11">The sequence shown here is derived from an EMBL/GenBank/DDBJ whole genome shotgun (WGS) entry which is preliminary data.</text>
</comment>
<feature type="domain" description="HPt" evidence="10">
    <location>
        <begin position="734"/>
        <end position="828"/>
    </location>
</feature>
<dbReference type="PRINTS" id="PR00344">
    <property type="entry name" value="BCTRLSENSOR"/>
</dbReference>
<dbReference type="GO" id="GO:0005886">
    <property type="term" value="C:plasma membrane"/>
    <property type="evidence" value="ECO:0007669"/>
    <property type="project" value="UniProtKB-SubCell"/>
</dbReference>
<dbReference type="AlphaFoldDB" id="A0A4Z0BRP8"/>
<feature type="domain" description="Response regulatory" evidence="9">
    <location>
        <begin position="443"/>
        <end position="561"/>
    </location>
</feature>
<dbReference type="SMART" id="SM00448">
    <property type="entry name" value="REC"/>
    <property type="match status" value="2"/>
</dbReference>
<evidence type="ECO:0000313" key="11">
    <source>
        <dbReference type="EMBL" id="TFZ00928.1"/>
    </source>
</evidence>
<feature type="modified residue" description="Phosphohistidine" evidence="5">
    <location>
        <position position="773"/>
    </location>
</feature>
<dbReference type="PROSITE" id="PS50894">
    <property type="entry name" value="HPT"/>
    <property type="match status" value="1"/>
</dbReference>
<dbReference type="InterPro" id="IPR036890">
    <property type="entry name" value="HATPase_C_sf"/>
</dbReference>
<feature type="modified residue" description="4-aspartylphosphate" evidence="6">
    <location>
        <position position="629"/>
    </location>
</feature>
<keyword evidence="7" id="KW-1133">Transmembrane helix</keyword>
<keyword evidence="3 6" id="KW-0597">Phosphoprotein</keyword>
<evidence type="ECO:0000259" key="8">
    <source>
        <dbReference type="PROSITE" id="PS50109"/>
    </source>
</evidence>
<evidence type="ECO:0000256" key="6">
    <source>
        <dbReference type="PROSITE-ProRule" id="PRU00169"/>
    </source>
</evidence>
<dbReference type="InterPro" id="IPR004358">
    <property type="entry name" value="Sig_transdc_His_kin-like_C"/>
</dbReference>
<feature type="modified residue" description="4-aspartylphosphate" evidence="6">
    <location>
        <position position="492"/>
    </location>
</feature>
<dbReference type="OrthoDB" id="8573961at2"/>
<dbReference type="CDD" id="cd00082">
    <property type="entry name" value="HisKA"/>
    <property type="match status" value="1"/>
</dbReference>
<dbReference type="Gene3D" id="1.10.287.130">
    <property type="match status" value="1"/>
</dbReference>
<dbReference type="SMART" id="SM00387">
    <property type="entry name" value="HATPase_c"/>
    <property type="match status" value="1"/>
</dbReference>
<protein>
    <recommendedName>
        <fullName evidence="2">histidine kinase</fullName>
        <ecNumber evidence="2">2.7.13.3</ecNumber>
    </recommendedName>
</protein>
<feature type="transmembrane region" description="Helical" evidence="7">
    <location>
        <begin position="83"/>
        <end position="104"/>
    </location>
</feature>
<keyword evidence="12" id="KW-1185">Reference proteome</keyword>
<dbReference type="SUPFAM" id="SSF55874">
    <property type="entry name" value="ATPase domain of HSP90 chaperone/DNA topoisomerase II/histidine kinase"/>
    <property type="match status" value="1"/>
</dbReference>
<dbReference type="InterPro" id="IPR011006">
    <property type="entry name" value="CheY-like_superfamily"/>
</dbReference>
<evidence type="ECO:0000256" key="5">
    <source>
        <dbReference type="PROSITE-ProRule" id="PRU00110"/>
    </source>
</evidence>
<proteinExistence type="predicted"/>
<sequence length="840" mass="91423">MTALRQLWTRHLWSHYVAHAEYMRHIPKAVGVVGAIAFPLFFLLHELRSTKGYDSAWLRGTAAVLCLGLALRDHWPERFKSWYVPWSYVTYLFCLPFLMVFLALKNGGGSVSVANTFMGVFFLVLLTDWRNTVVMMVAGAGAAALLYIATTPQAAMPVDYLGRLPTLILVIIGGNAFKLSEKQIQAERLDAATALAGTIAHEMRNPLGQLRHSLSGIQQSLSGPGVQDQLTAVAHHELDNLHGQLAKGERAIERGLQVITMTLDALSAKPLDPGKFDVLSAAEVVRKAVDEYGYDGDAARESVSVDVREDFQFRGDETAYLYVLFNLIKNALYYLGPYPGTRVTITVGGHQIAVRDTGPGIPPEVLPTLFEPFHSFGKSGGTGLGLAYCQRVMKAFGGEIRCRSVAGSYTEFTMQFPPVGEEARQAHHEKVLQAARAVLAQKRLLLVEDDAAQRMTARHKLRPLGMVIDDAADGNRAMELLARHAYDLVLLDLNMPGPDGYHVAQKVRQGQVPANRYVRIVAHTSEPAHLARAKTQRAGMDGFVSKPSAQLPLVQALQKAMERRSSASPAGSRPLEQRRVLLADDSAYNRRAVAAYLREAGAVVVEADHGEAVLQALRRGPAFDAVLMDLNMPGMGGLDTSRAIRASKETWSAIPIIALTAHSDSAAVEGAREAGMNGFLVKPVEAGQLCEVVAELTAGRDTPAPRLDQPTVAAAPQREEGPLLNVTRLESYQRLGLLEELLADYLPEIARLVGVLEQAMAEQDLKRAQEAMHSLLGMSGEAGALALYQWVRGVYVPVLEQGRWPAPEEWLPKVQELAAATEKALRDYGASHSGAAATEG</sequence>
<feature type="domain" description="Histidine kinase" evidence="8">
    <location>
        <begin position="198"/>
        <end position="420"/>
    </location>
</feature>
<dbReference type="Gene3D" id="3.30.565.10">
    <property type="entry name" value="Histidine kinase-like ATPase, C-terminal domain"/>
    <property type="match status" value="1"/>
</dbReference>
<organism evidence="11 12">
    <name type="scientific">Ramlibacter henchirensis</name>
    <dbReference type="NCBI Taxonomy" id="204072"/>
    <lineage>
        <taxon>Bacteria</taxon>
        <taxon>Pseudomonadati</taxon>
        <taxon>Pseudomonadota</taxon>
        <taxon>Betaproteobacteria</taxon>
        <taxon>Burkholderiales</taxon>
        <taxon>Comamonadaceae</taxon>
        <taxon>Ramlibacter</taxon>
    </lineage>
</organism>
<dbReference type="PROSITE" id="PS50110">
    <property type="entry name" value="RESPONSE_REGULATORY"/>
    <property type="match status" value="2"/>
</dbReference>
<reference evidence="11 12" key="1">
    <citation type="submission" date="2019-03" db="EMBL/GenBank/DDBJ databases">
        <title>Ramlibacter henchirensis DSM 14656, whole genome shotgun sequence.</title>
        <authorList>
            <person name="Zhang X."/>
            <person name="Feng G."/>
            <person name="Zhu H."/>
        </authorList>
    </citation>
    <scope>NUCLEOTIDE SEQUENCE [LARGE SCALE GENOMIC DNA]</scope>
    <source>
        <strain evidence="11 12">DSM 14656</strain>
    </source>
</reference>
<evidence type="ECO:0000256" key="7">
    <source>
        <dbReference type="SAM" id="Phobius"/>
    </source>
</evidence>
<dbReference type="PROSITE" id="PS50109">
    <property type="entry name" value="HIS_KIN"/>
    <property type="match status" value="1"/>
</dbReference>
<keyword evidence="7" id="KW-0812">Transmembrane</keyword>
<evidence type="ECO:0000256" key="3">
    <source>
        <dbReference type="ARBA" id="ARBA00022553"/>
    </source>
</evidence>
<feature type="transmembrane region" description="Helical" evidence="7">
    <location>
        <begin position="133"/>
        <end position="154"/>
    </location>
</feature>
<evidence type="ECO:0000256" key="1">
    <source>
        <dbReference type="ARBA" id="ARBA00000085"/>
    </source>
</evidence>